<dbReference type="EMBL" id="JAXGFP010000001">
    <property type="protein sequence ID" value="MEG3182676.1"/>
    <property type="molecule type" value="Genomic_DNA"/>
</dbReference>
<reference evidence="2 3" key="1">
    <citation type="journal article" date="2016" name="Int. J. Syst. Evol. Microbiol.">
        <title>Lysobacter erysipheiresistens sp. nov., an antagonist of powdery mildew, isolated from tobacco-cultivated soil.</title>
        <authorList>
            <person name="Xie B."/>
            <person name="Li T."/>
            <person name="Lin X."/>
            <person name="Wang C.J."/>
            <person name="Chen Y.J."/>
            <person name="Liu W.J."/>
            <person name="Zhao Z.W."/>
        </authorList>
    </citation>
    <scope>NUCLEOTIDE SEQUENCE [LARGE SCALE GENOMIC DNA]</scope>
    <source>
        <strain evidence="2 3">RS-LYSO-3</strain>
    </source>
</reference>
<sequence length="58" mass="6723">MTATRQQWEQARAAGVSARQNGKKRDQSPLYAMGRDGETLREAWQMGWDDEDARRAKR</sequence>
<dbReference type="Proteomes" id="UP001355056">
    <property type="component" value="Unassembled WGS sequence"/>
</dbReference>
<dbReference type="RefSeq" id="WP_332614015.1">
    <property type="nucleotide sequence ID" value="NZ_JAXGFP010000001.1"/>
</dbReference>
<evidence type="ECO:0008006" key="4">
    <source>
        <dbReference type="Google" id="ProtNLM"/>
    </source>
</evidence>
<evidence type="ECO:0000313" key="2">
    <source>
        <dbReference type="EMBL" id="MEG3182676.1"/>
    </source>
</evidence>
<organism evidence="2 3">
    <name type="scientific">Novilysobacter erysipheiresistens</name>
    <dbReference type="NCBI Taxonomy" id="1749332"/>
    <lineage>
        <taxon>Bacteria</taxon>
        <taxon>Pseudomonadati</taxon>
        <taxon>Pseudomonadota</taxon>
        <taxon>Gammaproteobacteria</taxon>
        <taxon>Lysobacterales</taxon>
        <taxon>Lysobacteraceae</taxon>
        <taxon>Novilysobacter</taxon>
    </lineage>
</organism>
<feature type="region of interest" description="Disordered" evidence="1">
    <location>
        <begin position="1"/>
        <end position="36"/>
    </location>
</feature>
<comment type="caution">
    <text evidence="2">The sequence shown here is derived from an EMBL/GenBank/DDBJ whole genome shotgun (WGS) entry which is preliminary data.</text>
</comment>
<evidence type="ECO:0000313" key="3">
    <source>
        <dbReference type="Proteomes" id="UP001355056"/>
    </source>
</evidence>
<evidence type="ECO:0000256" key="1">
    <source>
        <dbReference type="SAM" id="MobiDB-lite"/>
    </source>
</evidence>
<gene>
    <name evidence="2" type="ORF">SNE34_01425</name>
</gene>
<protein>
    <recommendedName>
        <fullName evidence="4">Ribosome modulation factor</fullName>
    </recommendedName>
</protein>
<keyword evidence="3" id="KW-1185">Reference proteome</keyword>
<name>A0ABU7YUN7_9GAMM</name>
<accession>A0ABU7YUN7</accession>
<proteinExistence type="predicted"/>